<proteinExistence type="predicted"/>
<keyword evidence="2" id="KW-1185">Reference proteome</keyword>
<organism evidence="1 2">
    <name type="scientific">Malus baccata</name>
    <name type="common">Siberian crab apple</name>
    <name type="synonym">Pyrus baccata</name>
    <dbReference type="NCBI Taxonomy" id="106549"/>
    <lineage>
        <taxon>Eukaryota</taxon>
        <taxon>Viridiplantae</taxon>
        <taxon>Streptophyta</taxon>
        <taxon>Embryophyta</taxon>
        <taxon>Tracheophyta</taxon>
        <taxon>Spermatophyta</taxon>
        <taxon>Magnoliopsida</taxon>
        <taxon>eudicotyledons</taxon>
        <taxon>Gunneridae</taxon>
        <taxon>Pentapetalae</taxon>
        <taxon>rosids</taxon>
        <taxon>fabids</taxon>
        <taxon>Rosales</taxon>
        <taxon>Rosaceae</taxon>
        <taxon>Amygdaloideae</taxon>
        <taxon>Maleae</taxon>
        <taxon>Malus</taxon>
    </lineage>
</organism>
<name>A0A540ME07_MALBA</name>
<dbReference type="Proteomes" id="UP000315295">
    <property type="component" value="Unassembled WGS sequence"/>
</dbReference>
<protein>
    <submittedName>
        <fullName evidence="1">Uncharacterized protein</fullName>
    </submittedName>
</protein>
<dbReference type="STRING" id="106549.A0A540ME07"/>
<dbReference type="AlphaFoldDB" id="A0A540ME07"/>
<dbReference type="EMBL" id="VIEB01000282">
    <property type="protein sequence ID" value="TQD96976.1"/>
    <property type="molecule type" value="Genomic_DNA"/>
</dbReference>
<evidence type="ECO:0000313" key="2">
    <source>
        <dbReference type="Proteomes" id="UP000315295"/>
    </source>
</evidence>
<reference evidence="1 2" key="1">
    <citation type="journal article" date="2019" name="G3 (Bethesda)">
        <title>Sequencing of a Wild Apple (Malus baccata) Genome Unravels the Differences Between Cultivated and Wild Apple Species Regarding Disease Resistance and Cold Tolerance.</title>
        <authorList>
            <person name="Chen X."/>
        </authorList>
    </citation>
    <scope>NUCLEOTIDE SEQUENCE [LARGE SCALE GENOMIC DNA]</scope>
    <source>
        <strain evidence="2">cv. Shandingzi</strain>
        <tissue evidence="1">Leaves</tissue>
    </source>
</reference>
<comment type="caution">
    <text evidence="1">The sequence shown here is derived from an EMBL/GenBank/DDBJ whole genome shotgun (WGS) entry which is preliminary data.</text>
</comment>
<gene>
    <name evidence="1" type="ORF">C1H46_017456</name>
</gene>
<sequence length="232" mass="25616">MASRNEDEKNERIIRGLLKLLKNHRCINCNNLREGVRGNPRCWTAEIEEGSANSSTAPAALLSDDLLGYGIFNVDGDAWRFQPHVTCKVDNAKQNSCKAHVTSEAEQLHHWFQEINPYLDLDYGRVDPRLEEAQKQNRCGAQMEPTQLSSSASMIAQQNLMSFSSQLGLSIISPTRENQCTSLYTSRSGALMCTICFGEPPTLPEGGPRSLGASWSVACRRSLARGGPPLSF</sequence>
<evidence type="ECO:0000313" key="1">
    <source>
        <dbReference type="EMBL" id="TQD96976.1"/>
    </source>
</evidence>
<accession>A0A540ME07</accession>